<name>A0AAD8JII4_9APIA</name>
<dbReference type="InterPro" id="IPR036691">
    <property type="entry name" value="Endo/exonu/phosph_ase_sf"/>
</dbReference>
<evidence type="ECO:0000313" key="3">
    <source>
        <dbReference type="EMBL" id="KAK1403271.1"/>
    </source>
</evidence>
<dbReference type="CDD" id="cd06222">
    <property type="entry name" value="RNase_H_like"/>
    <property type="match status" value="1"/>
</dbReference>
<dbReference type="EMBL" id="JAUIZM010000001">
    <property type="protein sequence ID" value="KAK1403271.1"/>
    <property type="molecule type" value="Genomic_DNA"/>
</dbReference>
<dbReference type="InterPro" id="IPR044730">
    <property type="entry name" value="RNase_H-like_dom_plant"/>
</dbReference>
<dbReference type="Pfam" id="PF13456">
    <property type="entry name" value="RVT_3"/>
    <property type="match status" value="1"/>
</dbReference>
<keyword evidence="4" id="KW-1185">Reference proteome</keyword>
<gene>
    <name evidence="3" type="ORF">POM88_002876</name>
</gene>
<reference evidence="3" key="1">
    <citation type="submission" date="2023-02" db="EMBL/GenBank/DDBJ databases">
        <title>Genome of toxic invasive species Heracleum sosnowskyi carries increased number of genes despite the absence of recent whole-genome duplications.</title>
        <authorList>
            <person name="Schelkunov M."/>
            <person name="Shtratnikova V."/>
            <person name="Makarenko M."/>
            <person name="Klepikova A."/>
            <person name="Omelchenko D."/>
            <person name="Novikova G."/>
            <person name="Obukhova E."/>
            <person name="Bogdanov V."/>
            <person name="Penin A."/>
            <person name="Logacheva M."/>
        </authorList>
    </citation>
    <scope>NUCLEOTIDE SEQUENCE</scope>
    <source>
        <strain evidence="3">Hsosn_3</strain>
        <tissue evidence="3">Leaf</tissue>
    </source>
</reference>
<evidence type="ECO:0000259" key="2">
    <source>
        <dbReference type="Pfam" id="PF13456"/>
    </source>
</evidence>
<evidence type="ECO:0000313" key="4">
    <source>
        <dbReference type="Proteomes" id="UP001237642"/>
    </source>
</evidence>
<dbReference type="GO" id="GO:0004523">
    <property type="term" value="F:RNA-DNA hybrid ribonuclease activity"/>
    <property type="evidence" value="ECO:0007669"/>
    <property type="project" value="InterPro"/>
</dbReference>
<dbReference type="Pfam" id="PF03372">
    <property type="entry name" value="Exo_endo_phos"/>
    <property type="match status" value="1"/>
</dbReference>
<organism evidence="3 4">
    <name type="scientific">Heracleum sosnowskyi</name>
    <dbReference type="NCBI Taxonomy" id="360622"/>
    <lineage>
        <taxon>Eukaryota</taxon>
        <taxon>Viridiplantae</taxon>
        <taxon>Streptophyta</taxon>
        <taxon>Embryophyta</taxon>
        <taxon>Tracheophyta</taxon>
        <taxon>Spermatophyta</taxon>
        <taxon>Magnoliopsida</taxon>
        <taxon>eudicotyledons</taxon>
        <taxon>Gunneridae</taxon>
        <taxon>Pentapetalae</taxon>
        <taxon>asterids</taxon>
        <taxon>campanulids</taxon>
        <taxon>Apiales</taxon>
        <taxon>Apiaceae</taxon>
        <taxon>Apioideae</taxon>
        <taxon>apioid superclade</taxon>
        <taxon>Tordylieae</taxon>
        <taxon>Tordyliinae</taxon>
        <taxon>Heracleum</taxon>
    </lineage>
</organism>
<reference evidence="3" key="2">
    <citation type="submission" date="2023-05" db="EMBL/GenBank/DDBJ databases">
        <authorList>
            <person name="Schelkunov M.I."/>
        </authorList>
    </citation>
    <scope>NUCLEOTIDE SEQUENCE</scope>
    <source>
        <strain evidence="3">Hsosn_3</strain>
        <tissue evidence="3">Leaf</tissue>
    </source>
</reference>
<dbReference type="InterPro" id="IPR005135">
    <property type="entry name" value="Endo/exonuclease/phosphatase"/>
</dbReference>
<feature type="domain" description="RNase H type-1" evidence="2">
    <location>
        <begin position="748"/>
        <end position="830"/>
    </location>
</feature>
<dbReference type="AlphaFoldDB" id="A0AAD8JII4"/>
<dbReference type="Proteomes" id="UP001237642">
    <property type="component" value="Unassembled WGS sequence"/>
</dbReference>
<dbReference type="GO" id="GO:0003676">
    <property type="term" value="F:nucleic acid binding"/>
    <property type="evidence" value="ECO:0007669"/>
    <property type="project" value="InterPro"/>
</dbReference>
<sequence length="880" mass="102616">MSWNIRGIRGKGVGRFIRDTVRERNVNIICLQETMCDSWSDRIKSTIWEVEEHGWFIQNSKGHSGGSLISWDKEAFMGYGLAQDEGWLWVQFKNVISNEYFNVVNVYGPQQLDKKKLLWDQLSLIKMCTKEEPICFIGDFNSIRWDSERINCIFRRKDTDSFNEFIVGQNLFDIDLSNTKFTWIGSLGRKSRLDRVLTCDKWFANGGWRLVALHRKKSDHKRLIFSRVSCNWGPKPMKIYNCWLKEESLLQLLQNSWSQNSGRKNNVQLTLKEAKKIIKNWALNFQDKTEAGIKKLEASLDLDDQAGEVNDDLIQKRKELEHLYDIRDDMLRQKSRLNWQSNGDRNSKFFHQVIQKRRKRNSIKKLVWCNKMISKPELIKDAFYQHFKEFFANKEKIKLFHLGNLTRKMISEEEKIWLDREITLEEIEFALSNSANEKAPGPDGFNIGCIKTFWNYLKTDLLNCYKDFSESLPFPAGLNSSFISLIPKKDSPEYVTDFRPISLINSTAKLFTKVLALRLGEVLGNIDSKISECISGILEVNNLEMMKGSLDIFNFKWQIGNGEQVLFWEDYWFSQGTLKSLFPRLYKISNFQCTNIRAFKDLLDCYEAYGEVFWKRKLRSWEQEQVDSILGICSNICLKRCIDKLIWLPVDGSYTAANSYEFLAKGSDDTKVEWNFIWKYRIPSKVRIKQNELQFLITQRSQLWCQAAKLIDDGILWKSNPIGMVLSSSKSKLNLLSNVNAGLIGFIDGSWKILNENKTQGGIGGYLKDSKGNLIFVFSGPVDASSAFDCEYQAMCFLLSKIVASHWRGKPCVIYSDSVELVQEVQKWKFSFEKNEDERFKEFIIHSKLEFKKVDRVLNWEADNLARKGAARRKMHCSWC</sequence>
<dbReference type="Gene3D" id="3.60.10.10">
    <property type="entry name" value="Endonuclease/exonuclease/phosphatase"/>
    <property type="match status" value="1"/>
</dbReference>
<dbReference type="SUPFAM" id="SSF56219">
    <property type="entry name" value="DNase I-like"/>
    <property type="match status" value="1"/>
</dbReference>
<proteinExistence type="predicted"/>
<protein>
    <recommendedName>
        <fullName evidence="5">RNase H type-1 domain-containing protein</fullName>
    </recommendedName>
</protein>
<evidence type="ECO:0000259" key="1">
    <source>
        <dbReference type="Pfam" id="PF03372"/>
    </source>
</evidence>
<dbReference type="Gene3D" id="3.30.420.10">
    <property type="entry name" value="Ribonuclease H-like superfamily/Ribonuclease H"/>
    <property type="match status" value="1"/>
</dbReference>
<dbReference type="InterPro" id="IPR012337">
    <property type="entry name" value="RNaseH-like_sf"/>
</dbReference>
<accession>A0AAD8JII4</accession>
<dbReference type="InterPro" id="IPR002156">
    <property type="entry name" value="RNaseH_domain"/>
</dbReference>
<feature type="domain" description="Endonuclease/exonuclease/phosphatase" evidence="1">
    <location>
        <begin position="1"/>
        <end position="220"/>
    </location>
</feature>
<dbReference type="SUPFAM" id="SSF53098">
    <property type="entry name" value="Ribonuclease H-like"/>
    <property type="match status" value="1"/>
</dbReference>
<evidence type="ECO:0008006" key="5">
    <source>
        <dbReference type="Google" id="ProtNLM"/>
    </source>
</evidence>
<comment type="caution">
    <text evidence="3">The sequence shown here is derived from an EMBL/GenBank/DDBJ whole genome shotgun (WGS) entry which is preliminary data.</text>
</comment>
<dbReference type="PANTHER" id="PTHR19446">
    <property type="entry name" value="REVERSE TRANSCRIPTASES"/>
    <property type="match status" value="1"/>
</dbReference>
<dbReference type="InterPro" id="IPR036397">
    <property type="entry name" value="RNaseH_sf"/>
</dbReference>